<dbReference type="EMBL" id="JAOVZR010000001">
    <property type="protein sequence ID" value="MCY0148807.1"/>
    <property type="molecule type" value="Genomic_DNA"/>
</dbReference>
<proteinExistence type="inferred from homology"/>
<keyword evidence="5 9" id="KW-0812">Transmembrane</keyword>
<keyword evidence="4 9" id="KW-0997">Cell inner membrane</keyword>
<dbReference type="RefSeq" id="WP_267654340.1">
    <property type="nucleotide sequence ID" value="NZ_JAOVZR010000001.1"/>
</dbReference>
<comment type="caution">
    <text evidence="11">The sequence shown here is derived from an EMBL/GenBank/DDBJ whole genome shotgun (WGS) entry which is preliminary data.</text>
</comment>
<evidence type="ECO:0000256" key="4">
    <source>
        <dbReference type="ARBA" id="ARBA00022519"/>
    </source>
</evidence>
<sequence length="173" mass="19577">MKFVIKLDNCIRQIEHHLLWVLLATIFVILTATVFCRYVLGTPITWTEEFLTMVFTWMVFIGASSALSTHQHIRIDFMLRILPARFDKLAAIAAVFVCLAVFAVLIHFGLKYVHTTWNDLTPMMGVTFGFYTLALPVTSLCAALHVIRICLETGVRTALQSTLEQQNEVEISA</sequence>
<evidence type="ECO:0000313" key="12">
    <source>
        <dbReference type="Proteomes" id="UP001073227"/>
    </source>
</evidence>
<evidence type="ECO:0000256" key="2">
    <source>
        <dbReference type="ARBA" id="ARBA00022448"/>
    </source>
</evidence>
<evidence type="ECO:0000256" key="8">
    <source>
        <dbReference type="ARBA" id="ARBA00038436"/>
    </source>
</evidence>
<accession>A0ABT3ZAJ7</accession>
<comment type="subcellular location">
    <subcellularLocation>
        <location evidence="1 9">Cell inner membrane</location>
        <topology evidence="1 9">Multi-pass membrane protein</topology>
    </subcellularLocation>
</comment>
<name>A0ABT3ZAJ7_9HYPH</name>
<dbReference type="PANTHER" id="PTHR35011">
    <property type="entry name" value="2,3-DIKETO-L-GULONATE TRAP TRANSPORTER SMALL PERMEASE PROTEIN YIAM"/>
    <property type="match status" value="1"/>
</dbReference>
<evidence type="ECO:0000313" key="11">
    <source>
        <dbReference type="EMBL" id="MCY0148807.1"/>
    </source>
</evidence>
<keyword evidence="2 9" id="KW-0813">Transport</keyword>
<keyword evidence="3" id="KW-1003">Cell membrane</keyword>
<evidence type="ECO:0000259" key="10">
    <source>
        <dbReference type="Pfam" id="PF04290"/>
    </source>
</evidence>
<comment type="similarity">
    <text evidence="8 9">Belongs to the TRAP transporter small permease family.</text>
</comment>
<protein>
    <recommendedName>
        <fullName evidence="9">TRAP transporter small permease protein</fullName>
    </recommendedName>
</protein>
<gene>
    <name evidence="11" type="ORF">OEG84_14140</name>
</gene>
<comment type="function">
    <text evidence="9">Part of the tripartite ATP-independent periplasmic (TRAP) transport system.</text>
</comment>
<dbReference type="PANTHER" id="PTHR35011:SF2">
    <property type="entry name" value="2,3-DIKETO-L-GULONATE TRAP TRANSPORTER SMALL PERMEASE PROTEIN YIAM"/>
    <property type="match status" value="1"/>
</dbReference>
<keyword evidence="12" id="KW-1185">Reference proteome</keyword>
<evidence type="ECO:0000256" key="1">
    <source>
        <dbReference type="ARBA" id="ARBA00004429"/>
    </source>
</evidence>
<dbReference type="Pfam" id="PF04290">
    <property type="entry name" value="DctQ"/>
    <property type="match status" value="1"/>
</dbReference>
<evidence type="ECO:0000256" key="7">
    <source>
        <dbReference type="ARBA" id="ARBA00023136"/>
    </source>
</evidence>
<reference evidence="11" key="1">
    <citation type="submission" date="2022-10" db="EMBL/GenBank/DDBJ databases">
        <title>Hoeflea sp. G2-23, isolated from marine algae.</title>
        <authorList>
            <person name="Kristyanto S."/>
            <person name="Kim J.M."/>
            <person name="Jeon C.O."/>
        </authorList>
    </citation>
    <scope>NUCLEOTIDE SEQUENCE</scope>
    <source>
        <strain evidence="11">G2-23</strain>
    </source>
</reference>
<feature type="transmembrane region" description="Helical" evidence="9">
    <location>
        <begin position="52"/>
        <end position="69"/>
    </location>
</feature>
<feature type="domain" description="Tripartite ATP-independent periplasmic transporters DctQ component" evidence="10">
    <location>
        <begin position="26"/>
        <end position="148"/>
    </location>
</feature>
<keyword evidence="7 9" id="KW-0472">Membrane</keyword>
<evidence type="ECO:0000256" key="9">
    <source>
        <dbReference type="RuleBase" id="RU369079"/>
    </source>
</evidence>
<feature type="transmembrane region" description="Helical" evidence="9">
    <location>
        <begin position="130"/>
        <end position="151"/>
    </location>
</feature>
<comment type="subunit">
    <text evidence="9">The complex comprises the extracytoplasmic solute receptor protein and the two transmembrane proteins.</text>
</comment>
<dbReference type="Proteomes" id="UP001073227">
    <property type="component" value="Unassembled WGS sequence"/>
</dbReference>
<feature type="transmembrane region" description="Helical" evidence="9">
    <location>
        <begin position="20"/>
        <end position="40"/>
    </location>
</feature>
<evidence type="ECO:0000256" key="6">
    <source>
        <dbReference type="ARBA" id="ARBA00022989"/>
    </source>
</evidence>
<dbReference type="InterPro" id="IPR007387">
    <property type="entry name" value="TRAP_DctQ"/>
</dbReference>
<evidence type="ECO:0000256" key="5">
    <source>
        <dbReference type="ARBA" id="ARBA00022692"/>
    </source>
</evidence>
<feature type="transmembrane region" description="Helical" evidence="9">
    <location>
        <begin position="89"/>
        <end position="110"/>
    </location>
</feature>
<evidence type="ECO:0000256" key="3">
    <source>
        <dbReference type="ARBA" id="ARBA00022475"/>
    </source>
</evidence>
<keyword evidence="6 9" id="KW-1133">Transmembrane helix</keyword>
<dbReference type="InterPro" id="IPR055348">
    <property type="entry name" value="DctQ"/>
</dbReference>
<organism evidence="11 12">
    <name type="scientific">Hoeflea algicola</name>
    <dbReference type="NCBI Taxonomy" id="2983763"/>
    <lineage>
        <taxon>Bacteria</taxon>
        <taxon>Pseudomonadati</taxon>
        <taxon>Pseudomonadota</taxon>
        <taxon>Alphaproteobacteria</taxon>
        <taxon>Hyphomicrobiales</taxon>
        <taxon>Rhizobiaceae</taxon>
        <taxon>Hoeflea</taxon>
    </lineage>
</organism>